<dbReference type="InterPro" id="IPR001873">
    <property type="entry name" value="ENaC"/>
</dbReference>
<keyword evidence="4 13" id="KW-0894">Sodium channel</keyword>
<dbReference type="PANTHER" id="PTHR11690:SF242">
    <property type="entry name" value="DEGENERIN UNC-8"/>
    <property type="match status" value="1"/>
</dbReference>
<evidence type="ECO:0000256" key="11">
    <source>
        <dbReference type="ARBA" id="ARBA00023201"/>
    </source>
</evidence>
<keyword evidence="10" id="KW-0325">Glycoprotein</keyword>
<comment type="similarity">
    <text evidence="2 13">Belongs to the amiloride-sensitive sodium channel (TC 1.A.6) family.</text>
</comment>
<evidence type="ECO:0000256" key="15">
    <source>
        <dbReference type="SAM" id="Phobius"/>
    </source>
</evidence>
<evidence type="ECO:0000256" key="7">
    <source>
        <dbReference type="ARBA" id="ARBA00023053"/>
    </source>
</evidence>
<feature type="region of interest" description="Disordered" evidence="14">
    <location>
        <begin position="206"/>
        <end position="229"/>
    </location>
</feature>
<dbReference type="Proteomes" id="UP001176961">
    <property type="component" value="Unassembled WGS sequence"/>
</dbReference>
<dbReference type="GO" id="GO:0015280">
    <property type="term" value="F:ligand-gated sodium channel activity"/>
    <property type="evidence" value="ECO:0007669"/>
    <property type="project" value="TreeGrafter"/>
</dbReference>
<evidence type="ECO:0000256" key="3">
    <source>
        <dbReference type="ARBA" id="ARBA00022448"/>
    </source>
</evidence>
<evidence type="ECO:0000256" key="2">
    <source>
        <dbReference type="ARBA" id="ARBA00007193"/>
    </source>
</evidence>
<organism evidence="16 17">
    <name type="scientific">Cylicocyclus nassatus</name>
    <name type="common">Nematode worm</name>
    <dbReference type="NCBI Taxonomy" id="53992"/>
    <lineage>
        <taxon>Eukaryota</taxon>
        <taxon>Metazoa</taxon>
        <taxon>Ecdysozoa</taxon>
        <taxon>Nematoda</taxon>
        <taxon>Chromadorea</taxon>
        <taxon>Rhabditida</taxon>
        <taxon>Rhabditina</taxon>
        <taxon>Rhabditomorpha</taxon>
        <taxon>Strongyloidea</taxon>
        <taxon>Strongylidae</taxon>
        <taxon>Cylicocyclus</taxon>
    </lineage>
</organism>
<protein>
    <submittedName>
        <fullName evidence="16">Uncharacterized protein</fullName>
    </submittedName>
</protein>
<evidence type="ECO:0000313" key="16">
    <source>
        <dbReference type="EMBL" id="CAJ0601611.1"/>
    </source>
</evidence>
<dbReference type="PRINTS" id="PR01078">
    <property type="entry name" value="AMINACHANNEL"/>
</dbReference>
<keyword evidence="8 13" id="KW-0406">Ion transport</keyword>
<keyword evidence="5 13" id="KW-0812">Transmembrane</keyword>
<sequence length="229" mass="25222">MRVLDQCGCGDPRFPLPSDDKRYCSATSVTDRQCLSNLISSSGGYHHLQLECDCCQPCTEKVFETSYSAAAWPSMNFKIGASCPADIFNDTGACTEYYRVNTAYVEIYYLQLNFETLRETAGYTMVNLFSDFGGNLGLWIGFSVITVCEIIELIFEIGYYLLCIKPIRYTKSGPIAANEVAKRLKIRPSCKQAGAFLINYATEESGLPIDPTKGPTSPTVLPPSGKCSP</sequence>
<evidence type="ECO:0000256" key="10">
    <source>
        <dbReference type="ARBA" id="ARBA00023180"/>
    </source>
</evidence>
<evidence type="ECO:0000256" key="14">
    <source>
        <dbReference type="SAM" id="MobiDB-lite"/>
    </source>
</evidence>
<dbReference type="AlphaFoldDB" id="A0AA36M7X1"/>
<evidence type="ECO:0000256" key="12">
    <source>
        <dbReference type="ARBA" id="ARBA00023303"/>
    </source>
</evidence>
<dbReference type="PANTHER" id="PTHR11690">
    <property type="entry name" value="AMILORIDE-SENSITIVE SODIUM CHANNEL-RELATED"/>
    <property type="match status" value="1"/>
</dbReference>
<comment type="caution">
    <text evidence="16">The sequence shown here is derived from an EMBL/GenBank/DDBJ whole genome shotgun (WGS) entry which is preliminary data.</text>
</comment>
<keyword evidence="3 13" id="KW-0813">Transport</keyword>
<accession>A0AA36M7X1</accession>
<keyword evidence="9 15" id="KW-0472">Membrane</keyword>
<feature type="transmembrane region" description="Helical" evidence="15">
    <location>
        <begin position="136"/>
        <end position="162"/>
    </location>
</feature>
<evidence type="ECO:0000256" key="1">
    <source>
        <dbReference type="ARBA" id="ARBA00004141"/>
    </source>
</evidence>
<reference evidence="16" key="1">
    <citation type="submission" date="2023-07" db="EMBL/GenBank/DDBJ databases">
        <authorList>
            <consortium name="CYATHOMIX"/>
        </authorList>
    </citation>
    <scope>NUCLEOTIDE SEQUENCE</scope>
    <source>
        <strain evidence="16">N/A</strain>
    </source>
</reference>
<evidence type="ECO:0000256" key="6">
    <source>
        <dbReference type="ARBA" id="ARBA00022989"/>
    </source>
</evidence>
<comment type="subcellular location">
    <subcellularLocation>
        <location evidence="1">Membrane</location>
        <topology evidence="1">Multi-pass membrane protein</topology>
    </subcellularLocation>
</comment>
<keyword evidence="17" id="KW-1185">Reference proteome</keyword>
<proteinExistence type="inferred from homology"/>
<evidence type="ECO:0000256" key="9">
    <source>
        <dbReference type="ARBA" id="ARBA00023136"/>
    </source>
</evidence>
<evidence type="ECO:0000256" key="5">
    <source>
        <dbReference type="ARBA" id="ARBA00022692"/>
    </source>
</evidence>
<dbReference type="Pfam" id="PF00858">
    <property type="entry name" value="ASC"/>
    <property type="match status" value="1"/>
</dbReference>
<dbReference type="Gene3D" id="1.10.287.770">
    <property type="entry name" value="YojJ-like"/>
    <property type="match status" value="1"/>
</dbReference>
<dbReference type="EMBL" id="CATQJL010000305">
    <property type="protein sequence ID" value="CAJ0601611.1"/>
    <property type="molecule type" value="Genomic_DNA"/>
</dbReference>
<name>A0AA36M7X1_CYLNA</name>
<keyword evidence="7" id="KW-0915">Sodium</keyword>
<evidence type="ECO:0000256" key="8">
    <source>
        <dbReference type="ARBA" id="ARBA00023065"/>
    </source>
</evidence>
<keyword evidence="12 13" id="KW-0407">Ion channel</keyword>
<dbReference type="FunFam" id="1.10.287.770:FF:000001">
    <property type="entry name" value="Acid-sensing ion channel subunit 1"/>
    <property type="match status" value="1"/>
</dbReference>
<evidence type="ECO:0000313" key="17">
    <source>
        <dbReference type="Proteomes" id="UP001176961"/>
    </source>
</evidence>
<dbReference type="GO" id="GO:0005886">
    <property type="term" value="C:plasma membrane"/>
    <property type="evidence" value="ECO:0007669"/>
    <property type="project" value="TreeGrafter"/>
</dbReference>
<evidence type="ECO:0000256" key="4">
    <source>
        <dbReference type="ARBA" id="ARBA00022461"/>
    </source>
</evidence>
<evidence type="ECO:0000256" key="13">
    <source>
        <dbReference type="RuleBase" id="RU000679"/>
    </source>
</evidence>
<keyword evidence="11 13" id="KW-0739">Sodium transport</keyword>
<keyword evidence="6 15" id="KW-1133">Transmembrane helix</keyword>
<gene>
    <name evidence="16" type="ORF">CYNAS_LOCUS13594</name>
</gene>